<dbReference type="OrthoDB" id="120976at2759"/>
<accession>A0A397VUN3</accession>
<dbReference type="Proteomes" id="UP000266673">
    <property type="component" value="Unassembled WGS sequence"/>
</dbReference>
<name>A0A397VUN3_9GLOM</name>
<evidence type="ECO:0000313" key="2">
    <source>
        <dbReference type="Proteomes" id="UP000266673"/>
    </source>
</evidence>
<reference evidence="1 2" key="1">
    <citation type="submission" date="2018-06" db="EMBL/GenBank/DDBJ databases">
        <title>Comparative genomics reveals the genomic features of Rhizophagus irregularis, R. cerebriforme, R. diaphanum and Gigaspora rosea, and their symbiotic lifestyle signature.</title>
        <authorList>
            <person name="Morin E."/>
            <person name="San Clemente H."/>
            <person name="Chen E.C.H."/>
            <person name="De La Providencia I."/>
            <person name="Hainaut M."/>
            <person name="Kuo A."/>
            <person name="Kohler A."/>
            <person name="Murat C."/>
            <person name="Tang N."/>
            <person name="Roy S."/>
            <person name="Loubradou J."/>
            <person name="Henrissat B."/>
            <person name="Grigoriev I.V."/>
            <person name="Corradi N."/>
            <person name="Roux C."/>
            <person name="Martin F.M."/>
        </authorList>
    </citation>
    <scope>NUCLEOTIDE SEQUENCE [LARGE SCALE GENOMIC DNA]</scope>
    <source>
        <strain evidence="1 2">DAOM 194757</strain>
    </source>
</reference>
<comment type="caution">
    <text evidence="1">The sequence shown here is derived from an EMBL/GenBank/DDBJ whole genome shotgun (WGS) entry which is preliminary data.</text>
</comment>
<dbReference type="AlphaFoldDB" id="A0A397VUN3"/>
<proteinExistence type="predicted"/>
<keyword evidence="2" id="KW-1185">Reference proteome</keyword>
<dbReference type="EMBL" id="QKWP01000166">
    <property type="protein sequence ID" value="RIB25648.1"/>
    <property type="molecule type" value="Genomic_DNA"/>
</dbReference>
<gene>
    <name evidence="1" type="ORF">C2G38_2165358</name>
</gene>
<sequence length="68" mass="7846">MHRKASADALRKNTTLTFLNPHYNQFRKKHLQMHLQEHHAGFSFDLSHNGLELGGEKAFIDAFARASR</sequence>
<organism evidence="1 2">
    <name type="scientific">Gigaspora rosea</name>
    <dbReference type="NCBI Taxonomy" id="44941"/>
    <lineage>
        <taxon>Eukaryota</taxon>
        <taxon>Fungi</taxon>
        <taxon>Fungi incertae sedis</taxon>
        <taxon>Mucoromycota</taxon>
        <taxon>Glomeromycotina</taxon>
        <taxon>Glomeromycetes</taxon>
        <taxon>Diversisporales</taxon>
        <taxon>Gigasporaceae</taxon>
        <taxon>Gigaspora</taxon>
    </lineage>
</organism>
<protein>
    <submittedName>
        <fullName evidence="1">Uncharacterized protein</fullName>
    </submittedName>
</protein>
<evidence type="ECO:0000313" key="1">
    <source>
        <dbReference type="EMBL" id="RIB25648.1"/>
    </source>
</evidence>